<evidence type="ECO:0000313" key="2">
    <source>
        <dbReference type="EMBL" id="OMJ71282.1"/>
    </source>
</evidence>
<evidence type="ECO:0000256" key="1">
    <source>
        <dbReference type="SAM" id="SignalP"/>
    </source>
</evidence>
<dbReference type="Proteomes" id="UP000187209">
    <property type="component" value="Unassembled WGS sequence"/>
</dbReference>
<organism evidence="2 3">
    <name type="scientific">Stentor coeruleus</name>
    <dbReference type="NCBI Taxonomy" id="5963"/>
    <lineage>
        <taxon>Eukaryota</taxon>
        <taxon>Sar</taxon>
        <taxon>Alveolata</taxon>
        <taxon>Ciliophora</taxon>
        <taxon>Postciliodesmatophora</taxon>
        <taxon>Heterotrichea</taxon>
        <taxon>Heterotrichida</taxon>
        <taxon>Stentoridae</taxon>
        <taxon>Stentor</taxon>
    </lineage>
</organism>
<sequence>MKVFSLLVLLCLSSAMNFETFEPEPYQNFFKGLLLGLGSGSTQCEKDSNILSHEFGILYQDILNAETNSYLPIISDLVNIKSDLDKAEVSCDLNGLTKKIAKLLGPSGKATIMRNYAFHSGEINADLKKIEHCAENIYDCGQSAGSIFKLMVGWSLHSTLEEGIESEIDLTSGNIVDLFEGIFNTVEWDAPDFCKDMFNMMPKAKDVANQIVGMLSGKTQDAQEFIKSAINLWTEEAVISDCALHYGGMLMYVIPNIASNDHIWRLAYYAETQNFMSYVNYITTSCVKNYGKCGVTMGNMINLLLKYTNSL</sequence>
<dbReference type="EMBL" id="MPUH01001005">
    <property type="protein sequence ID" value="OMJ71282.1"/>
    <property type="molecule type" value="Genomic_DNA"/>
</dbReference>
<protein>
    <submittedName>
        <fullName evidence="2">Uncharacterized protein</fullName>
    </submittedName>
</protein>
<proteinExistence type="predicted"/>
<dbReference type="AlphaFoldDB" id="A0A1R2B3E8"/>
<name>A0A1R2B3E8_9CILI</name>
<accession>A0A1R2B3E8</accession>
<keyword evidence="3" id="KW-1185">Reference proteome</keyword>
<gene>
    <name evidence="2" type="ORF">SteCoe_30543</name>
</gene>
<reference evidence="2 3" key="1">
    <citation type="submission" date="2016-11" db="EMBL/GenBank/DDBJ databases">
        <title>The macronuclear genome of Stentor coeruleus: a giant cell with tiny introns.</title>
        <authorList>
            <person name="Slabodnick M."/>
            <person name="Ruby J.G."/>
            <person name="Reiff S.B."/>
            <person name="Swart E.C."/>
            <person name="Gosai S."/>
            <person name="Prabakaran S."/>
            <person name="Witkowska E."/>
            <person name="Larue G.E."/>
            <person name="Fisher S."/>
            <person name="Freeman R.M."/>
            <person name="Gunawardena J."/>
            <person name="Chu W."/>
            <person name="Stover N.A."/>
            <person name="Gregory B.D."/>
            <person name="Nowacki M."/>
            <person name="Derisi J."/>
            <person name="Roy S.W."/>
            <person name="Marshall W.F."/>
            <person name="Sood P."/>
        </authorList>
    </citation>
    <scope>NUCLEOTIDE SEQUENCE [LARGE SCALE GENOMIC DNA]</scope>
    <source>
        <strain evidence="2">WM001</strain>
    </source>
</reference>
<comment type="caution">
    <text evidence="2">The sequence shown here is derived from an EMBL/GenBank/DDBJ whole genome shotgun (WGS) entry which is preliminary data.</text>
</comment>
<keyword evidence="1" id="KW-0732">Signal</keyword>
<evidence type="ECO:0000313" key="3">
    <source>
        <dbReference type="Proteomes" id="UP000187209"/>
    </source>
</evidence>
<feature type="signal peptide" evidence="1">
    <location>
        <begin position="1"/>
        <end position="15"/>
    </location>
</feature>
<feature type="chain" id="PRO_5013249518" evidence="1">
    <location>
        <begin position="16"/>
        <end position="311"/>
    </location>
</feature>